<keyword evidence="1" id="KW-0812">Transmembrane</keyword>
<gene>
    <name evidence="2" type="ORF">JGB26_00250</name>
</gene>
<proteinExistence type="predicted"/>
<feature type="transmembrane region" description="Helical" evidence="1">
    <location>
        <begin position="16"/>
        <end position="38"/>
    </location>
</feature>
<sequence>MNGPTQVSAIGRWSAVWLYAVVAGLCLAGPFLLGLTLVAGKGVLAVGIVCTVVLVPVGLLVWVTVAAERKHNRRLDAVGVPAVAEVIGLTEWDSGDDAGAVVVLRLSGPGFRAFEATWKRSPHPALRVGLRLDAVVDPAERLYRVEL</sequence>
<protein>
    <recommendedName>
        <fullName evidence="4">Integral membrane protein</fullName>
    </recommendedName>
</protein>
<feature type="transmembrane region" description="Helical" evidence="1">
    <location>
        <begin position="44"/>
        <end position="65"/>
    </location>
</feature>
<dbReference type="Proteomes" id="UP000634780">
    <property type="component" value="Unassembled WGS sequence"/>
</dbReference>
<comment type="caution">
    <text evidence="2">The sequence shown here is derived from an EMBL/GenBank/DDBJ whole genome shotgun (WGS) entry which is preliminary data.</text>
</comment>
<keyword evidence="3" id="KW-1185">Reference proteome</keyword>
<organism evidence="2 3">
    <name type="scientific">Streptomyces flavofungini</name>
    <dbReference type="NCBI Taxonomy" id="68200"/>
    <lineage>
        <taxon>Bacteria</taxon>
        <taxon>Bacillati</taxon>
        <taxon>Actinomycetota</taxon>
        <taxon>Actinomycetes</taxon>
        <taxon>Kitasatosporales</taxon>
        <taxon>Streptomycetaceae</taxon>
        <taxon>Streptomyces</taxon>
    </lineage>
</organism>
<name>A0ABS0WXB7_9ACTN</name>
<evidence type="ECO:0000256" key="1">
    <source>
        <dbReference type="SAM" id="Phobius"/>
    </source>
</evidence>
<reference evidence="2 3" key="1">
    <citation type="submission" date="2020-12" db="EMBL/GenBank/DDBJ databases">
        <title>Streptomyces typhae sp. nov., a novel endophytic actinomycete isolated from the root of cattail pollen (Typha angustifolia L.).</title>
        <authorList>
            <person name="Peng C."/>
            <person name="Liu C."/>
        </authorList>
    </citation>
    <scope>NUCLEOTIDE SEQUENCE [LARGE SCALE GENOMIC DNA]</scope>
    <source>
        <strain evidence="2 3">JCM 4753</strain>
    </source>
</reference>
<keyword evidence="1" id="KW-1133">Transmembrane helix</keyword>
<accession>A0ABS0WXB7</accession>
<keyword evidence="1" id="KW-0472">Membrane</keyword>
<evidence type="ECO:0008006" key="4">
    <source>
        <dbReference type="Google" id="ProtNLM"/>
    </source>
</evidence>
<evidence type="ECO:0000313" key="3">
    <source>
        <dbReference type="Proteomes" id="UP000634780"/>
    </source>
</evidence>
<evidence type="ECO:0000313" key="2">
    <source>
        <dbReference type="EMBL" id="MBJ3805571.1"/>
    </source>
</evidence>
<dbReference type="RefSeq" id="WP_190118043.1">
    <property type="nucleotide sequence ID" value="NZ_BMVR01000009.1"/>
</dbReference>
<dbReference type="EMBL" id="JAEKOZ010000001">
    <property type="protein sequence ID" value="MBJ3805571.1"/>
    <property type="molecule type" value="Genomic_DNA"/>
</dbReference>